<sequence>MDIDIRTLLGKLNPECKRAMGQAAELCVKQTHFNVELEHLLLVLLENRAPDLALVLERFGIDQSAVAAQLQASLDGFRRGNGRTPALSARFIALFQEAWLIGSMLLGSQQVRSGTVVLALLEVDALRGVLLETAPALLQIPRDDLRRELAGLLAASSEDGGTAAPSAGVPAAPGAPGAMPQGAGAKTPALDQYTVDLTAQARAGAIDPVRGRDPEIRQIVDILLRRRQNNPILTGEAGVGKTAVVEGFAQRIAQGLVPPALADAVVRSLDLALLQAGAGIKGEFENRLKSVIAEARASATPVILFIDEAHQLIGAGGAEGQGDAANILKPALARGELRTIAATTWAEYKKYVERDPALARRFQVVKVDEPAPDAAVGMLRGMVATLEQHHGVEILDEAVVDAVRLSHRYISGRQLPDKAISVLDTACARVAIGQAGAPPQLEALEHEIVLAGEALALALRRRARGEDQAAHIAELEAQLAALRARQARLRDKLGEERRAVGEILALRREIAARAAREQEGAEADLEEHRAGGDQLQRLQKGLETIQDDDPLVPVCVDPGIVADVISGWTGIPVGKMMADEIHTVLQLKEHLADRVVGQDQALDAIARRVRTFRAELDDPGKPVGVFMLVGPSGVGKTETAIALADTLYGGEKNMVTINMSEFQEAHSISSLKGAPPGYVGYGRGGVLTEAVRRRPYCVVLLDEMEKAHPDVLELFFQVFDKGAMEDGEGIPIDFKNTLILLTSNAAQDVITQACAHGARPDPEQLVERLRPALLQQFSPAFLGRLVLVPYYPLGDRQIRNIVDLKLARLAARFGENHNARFTWDDRVTEVVTARCTETDSGARNIDYILTQTVLPQLSSLVLERMAMQTAFSAVHMSVGADASFRFAFRDDPLGRGP</sequence>
<evidence type="ECO:0000256" key="9">
    <source>
        <dbReference type="SAM" id="Coils"/>
    </source>
</evidence>
<organism evidence="12 13">
    <name type="scientific">Massilia forsythiae</name>
    <dbReference type="NCBI Taxonomy" id="2728020"/>
    <lineage>
        <taxon>Bacteria</taxon>
        <taxon>Pseudomonadati</taxon>
        <taxon>Pseudomonadota</taxon>
        <taxon>Betaproteobacteria</taxon>
        <taxon>Burkholderiales</taxon>
        <taxon>Oxalobacteraceae</taxon>
        <taxon>Telluria group</taxon>
        <taxon>Massilia</taxon>
    </lineage>
</organism>
<dbReference type="Gene3D" id="3.40.50.300">
    <property type="entry name" value="P-loop containing nucleotide triphosphate hydrolases"/>
    <property type="match status" value="3"/>
</dbReference>
<dbReference type="PROSITE" id="PS00871">
    <property type="entry name" value="CLPAB_2"/>
    <property type="match status" value="1"/>
</dbReference>
<dbReference type="InterPro" id="IPR027417">
    <property type="entry name" value="P-loop_NTPase"/>
</dbReference>
<dbReference type="GO" id="GO:0034605">
    <property type="term" value="P:cellular response to heat"/>
    <property type="evidence" value="ECO:0007669"/>
    <property type="project" value="TreeGrafter"/>
</dbReference>
<dbReference type="Pfam" id="PF17871">
    <property type="entry name" value="AAA_lid_9"/>
    <property type="match status" value="1"/>
</dbReference>
<dbReference type="InterPro" id="IPR017729">
    <property type="entry name" value="ATPase_T6SS_ClpV1"/>
</dbReference>
<evidence type="ECO:0000313" key="12">
    <source>
        <dbReference type="EMBL" id="QJE01564.1"/>
    </source>
</evidence>
<dbReference type="SMART" id="SM01086">
    <property type="entry name" value="ClpB_D2-small"/>
    <property type="match status" value="1"/>
</dbReference>
<dbReference type="InterPro" id="IPR003593">
    <property type="entry name" value="AAA+_ATPase"/>
</dbReference>
<evidence type="ECO:0000256" key="6">
    <source>
        <dbReference type="ARBA" id="ARBA00025613"/>
    </source>
</evidence>
<dbReference type="GO" id="GO:0005524">
    <property type="term" value="F:ATP binding"/>
    <property type="evidence" value="ECO:0007669"/>
    <property type="project" value="UniProtKB-KW"/>
</dbReference>
<dbReference type="Proteomes" id="UP000502415">
    <property type="component" value="Chromosome"/>
</dbReference>
<keyword evidence="13" id="KW-1185">Reference proteome</keyword>
<comment type="function">
    <text evidence="6">Part of a stress-induced multi-chaperone system, it is involved in the recovery of the cell from heat-induced damage, in cooperation with DnaK, DnaJ and GrpE. Acts before DnaK, in the processing of protein aggregates. Protein binding stimulates the ATPase activity; ATP hydrolysis unfolds the denatured protein aggregates, which probably helps expose new hydrophobic binding sites on the surface of ClpB-bound aggregates, contributing to the solubilization and refolding of denatured protein aggregates by DnaK.</text>
</comment>
<dbReference type="CDD" id="cd19499">
    <property type="entry name" value="RecA-like_ClpB_Hsp104-like"/>
    <property type="match status" value="1"/>
</dbReference>
<dbReference type="InterPro" id="IPR050130">
    <property type="entry name" value="ClpA_ClpB"/>
</dbReference>
<evidence type="ECO:0000256" key="1">
    <source>
        <dbReference type="ARBA" id="ARBA00008675"/>
    </source>
</evidence>
<dbReference type="PROSITE" id="PS51903">
    <property type="entry name" value="CLP_R"/>
    <property type="match status" value="1"/>
</dbReference>
<dbReference type="CDD" id="cd00009">
    <property type="entry name" value="AAA"/>
    <property type="match status" value="1"/>
</dbReference>
<dbReference type="GO" id="GO:0005737">
    <property type="term" value="C:cytoplasm"/>
    <property type="evidence" value="ECO:0007669"/>
    <property type="project" value="TreeGrafter"/>
</dbReference>
<feature type="compositionally biased region" description="Low complexity" evidence="10">
    <location>
        <begin position="160"/>
        <end position="183"/>
    </location>
</feature>
<accession>A0A7Z2VYH7</accession>
<dbReference type="InterPro" id="IPR004176">
    <property type="entry name" value="Clp_R_N"/>
</dbReference>
<dbReference type="Pfam" id="PF10431">
    <property type="entry name" value="ClpB_D2-small"/>
    <property type="match status" value="1"/>
</dbReference>
<evidence type="ECO:0000256" key="3">
    <source>
        <dbReference type="ARBA" id="ARBA00022741"/>
    </source>
</evidence>
<dbReference type="EMBL" id="CP051685">
    <property type="protein sequence ID" value="QJE01564.1"/>
    <property type="molecule type" value="Genomic_DNA"/>
</dbReference>
<dbReference type="InterPro" id="IPR028299">
    <property type="entry name" value="ClpA/B_CS2"/>
</dbReference>
<keyword evidence="3 8" id="KW-0547">Nucleotide-binding</keyword>
<keyword evidence="9" id="KW-0175">Coiled coil</keyword>
<dbReference type="RefSeq" id="WP_170203603.1">
    <property type="nucleotide sequence ID" value="NZ_CP051685.1"/>
</dbReference>
<dbReference type="Gene3D" id="1.10.1780.10">
    <property type="entry name" value="Clp, N-terminal domain"/>
    <property type="match status" value="1"/>
</dbReference>
<keyword evidence="2 7" id="KW-0677">Repeat</keyword>
<dbReference type="PRINTS" id="PR00300">
    <property type="entry name" value="CLPPROTEASEA"/>
</dbReference>
<dbReference type="InterPro" id="IPR036628">
    <property type="entry name" value="Clp_N_dom_sf"/>
</dbReference>
<dbReference type="AlphaFoldDB" id="A0A7Z2VYH7"/>
<evidence type="ECO:0000259" key="11">
    <source>
        <dbReference type="PROSITE" id="PS51903"/>
    </source>
</evidence>
<dbReference type="PANTHER" id="PTHR11638">
    <property type="entry name" value="ATP-DEPENDENT CLP PROTEASE"/>
    <property type="match status" value="1"/>
</dbReference>
<evidence type="ECO:0000256" key="2">
    <source>
        <dbReference type="ARBA" id="ARBA00022737"/>
    </source>
</evidence>
<dbReference type="InterPro" id="IPR041546">
    <property type="entry name" value="ClpA/ClpB_AAA_lid"/>
</dbReference>
<keyword evidence="5 8" id="KW-0143">Chaperone</keyword>
<evidence type="ECO:0000256" key="5">
    <source>
        <dbReference type="ARBA" id="ARBA00023186"/>
    </source>
</evidence>
<dbReference type="KEGG" id="mfy:HH212_17275"/>
<dbReference type="PROSITE" id="PS00870">
    <property type="entry name" value="CLPAB_1"/>
    <property type="match status" value="1"/>
</dbReference>
<name>A0A7Z2VYH7_9BURK</name>
<protein>
    <submittedName>
        <fullName evidence="12">Type VI secretion system ATPase TssH</fullName>
    </submittedName>
</protein>
<evidence type="ECO:0000313" key="13">
    <source>
        <dbReference type="Proteomes" id="UP000502415"/>
    </source>
</evidence>
<evidence type="ECO:0000256" key="7">
    <source>
        <dbReference type="PROSITE-ProRule" id="PRU01251"/>
    </source>
</evidence>
<reference evidence="12 13" key="1">
    <citation type="submission" date="2020-04" db="EMBL/GenBank/DDBJ databases">
        <title>Genome sequencing of novel species.</title>
        <authorList>
            <person name="Heo J."/>
            <person name="Kim S.-J."/>
            <person name="Kim J.-S."/>
            <person name="Hong S.-B."/>
            <person name="Kwon S.-W."/>
        </authorList>
    </citation>
    <scope>NUCLEOTIDE SEQUENCE [LARGE SCALE GENOMIC DNA]</scope>
    <source>
        <strain evidence="12 13">GN2-R2</strain>
    </source>
</reference>
<proteinExistence type="inferred from homology"/>
<keyword evidence="4 8" id="KW-0067">ATP-binding</keyword>
<dbReference type="NCBIfam" id="TIGR03345">
    <property type="entry name" value="VI_ClpV1"/>
    <property type="match status" value="1"/>
</dbReference>
<dbReference type="InterPro" id="IPR019489">
    <property type="entry name" value="Clp_ATPase_C"/>
</dbReference>
<feature type="domain" description="Clp R" evidence="11">
    <location>
        <begin position="9"/>
        <end position="161"/>
    </location>
</feature>
<dbReference type="GO" id="GO:0016887">
    <property type="term" value="F:ATP hydrolysis activity"/>
    <property type="evidence" value="ECO:0007669"/>
    <property type="project" value="InterPro"/>
</dbReference>
<dbReference type="InterPro" id="IPR001270">
    <property type="entry name" value="ClpA/B"/>
</dbReference>
<dbReference type="InterPro" id="IPR018368">
    <property type="entry name" value="ClpA/B_CS1"/>
</dbReference>
<evidence type="ECO:0000256" key="8">
    <source>
        <dbReference type="RuleBase" id="RU004432"/>
    </source>
</evidence>
<feature type="region of interest" description="Disordered" evidence="10">
    <location>
        <begin position="157"/>
        <end position="183"/>
    </location>
</feature>
<dbReference type="SMART" id="SM00382">
    <property type="entry name" value="AAA"/>
    <property type="match status" value="2"/>
</dbReference>
<feature type="coiled-coil region" evidence="9">
    <location>
        <begin position="465"/>
        <end position="499"/>
    </location>
</feature>
<evidence type="ECO:0000256" key="10">
    <source>
        <dbReference type="SAM" id="MobiDB-lite"/>
    </source>
</evidence>
<dbReference type="Pfam" id="PF02861">
    <property type="entry name" value="Clp_N"/>
    <property type="match status" value="1"/>
</dbReference>
<dbReference type="Pfam" id="PF07724">
    <property type="entry name" value="AAA_2"/>
    <property type="match status" value="1"/>
</dbReference>
<dbReference type="SUPFAM" id="SSF52540">
    <property type="entry name" value="P-loop containing nucleoside triphosphate hydrolases"/>
    <property type="match status" value="2"/>
</dbReference>
<dbReference type="Pfam" id="PF00004">
    <property type="entry name" value="AAA"/>
    <property type="match status" value="1"/>
</dbReference>
<evidence type="ECO:0000256" key="4">
    <source>
        <dbReference type="ARBA" id="ARBA00022840"/>
    </source>
</evidence>
<dbReference type="Gene3D" id="1.10.8.60">
    <property type="match status" value="1"/>
</dbReference>
<dbReference type="PANTHER" id="PTHR11638:SF184">
    <property type="entry name" value="ATPASE WITH CHAPERONE ACTIVITY"/>
    <property type="match status" value="1"/>
</dbReference>
<dbReference type="InterPro" id="IPR003959">
    <property type="entry name" value="ATPase_AAA_core"/>
</dbReference>
<comment type="similarity">
    <text evidence="1 8">Belongs to the ClpA/ClpB family.</text>
</comment>
<dbReference type="SUPFAM" id="SSF81923">
    <property type="entry name" value="Double Clp-N motif"/>
    <property type="match status" value="1"/>
</dbReference>
<gene>
    <name evidence="12" type="primary">tssH</name>
    <name evidence="12" type="ORF">HH212_17275</name>
</gene>